<dbReference type="EMBL" id="BMAU01021221">
    <property type="protein sequence ID" value="GFY00592.1"/>
    <property type="molecule type" value="Genomic_DNA"/>
</dbReference>
<comment type="caution">
    <text evidence="2">The sequence shown here is derived from an EMBL/GenBank/DDBJ whole genome shotgun (WGS) entry which is preliminary data.</text>
</comment>
<evidence type="ECO:0000313" key="2">
    <source>
        <dbReference type="EMBL" id="GFY00592.1"/>
    </source>
</evidence>
<proteinExistence type="predicted"/>
<feature type="region of interest" description="Disordered" evidence="1">
    <location>
        <begin position="1"/>
        <end position="23"/>
    </location>
</feature>
<evidence type="ECO:0000256" key="1">
    <source>
        <dbReference type="SAM" id="MobiDB-lite"/>
    </source>
</evidence>
<feature type="compositionally biased region" description="Polar residues" evidence="1">
    <location>
        <begin position="1"/>
        <end position="19"/>
    </location>
</feature>
<feature type="compositionally biased region" description="Polar residues" evidence="1">
    <location>
        <begin position="49"/>
        <end position="59"/>
    </location>
</feature>
<name>A0A8X6V133_TRICX</name>
<dbReference type="AlphaFoldDB" id="A0A8X6V133"/>
<reference evidence="2" key="1">
    <citation type="submission" date="2020-08" db="EMBL/GenBank/DDBJ databases">
        <title>Multicomponent nature underlies the extraordinary mechanical properties of spider dragline silk.</title>
        <authorList>
            <person name="Kono N."/>
            <person name="Nakamura H."/>
            <person name="Mori M."/>
            <person name="Yoshida Y."/>
            <person name="Ohtoshi R."/>
            <person name="Malay A.D."/>
            <person name="Moran D.A.P."/>
            <person name="Tomita M."/>
            <person name="Numata K."/>
            <person name="Arakawa K."/>
        </authorList>
    </citation>
    <scope>NUCLEOTIDE SEQUENCE</scope>
</reference>
<gene>
    <name evidence="2" type="ORF">TNCV_2139871</name>
</gene>
<keyword evidence="3" id="KW-1185">Reference proteome</keyword>
<dbReference type="Proteomes" id="UP000887159">
    <property type="component" value="Unassembled WGS sequence"/>
</dbReference>
<feature type="compositionally biased region" description="Basic and acidic residues" evidence="1">
    <location>
        <begin position="61"/>
        <end position="77"/>
    </location>
</feature>
<organism evidence="2 3">
    <name type="scientific">Trichonephila clavipes</name>
    <name type="common">Golden silk orbweaver</name>
    <name type="synonym">Nephila clavipes</name>
    <dbReference type="NCBI Taxonomy" id="2585209"/>
    <lineage>
        <taxon>Eukaryota</taxon>
        <taxon>Metazoa</taxon>
        <taxon>Ecdysozoa</taxon>
        <taxon>Arthropoda</taxon>
        <taxon>Chelicerata</taxon>
        <taxon>Arachnida</taxon>
        <taxon>Araneae</taxon>
        <taxon>Araneomorphae</taxon>
        <taxon>Entelegynae</taxon>
        <taxon>Araneoidea</taxon>
        <taxon>Nephilidae</taxon>
        <taxon>Trichonephila</taxon>
    </lineage>
</organism>
<feature type="region of interest" description="Disordered" evidence="1">
    <location>
        <begin position="49"/>
        <end position="87"/>
    </location>
</feature>
<evidence type="ECO:0000313" key="3">
    <source>
        <dbReference type="Proteomes" id="UP000887159"/>
    </source>
</evidence>
<protein>
    <submittedName>
        <fullName evidence="2">Uncharacterized protein</fullName>
    </submittedName>
</protein>
<accession>A0A8X6V133</accession>
<sequence>MQVSSTTSGNGSQKTSSSRIYFPETFRSAPSTAKLPRVIFHNIRNSIQGRCQASQPSSRKPSHEVGGRESEVRDPDHPQGVLPQNWGGTEQIIALSIDKT</sequence>